<protein>
    <submittedName>
        <fullName evidence="1">Uncharacterized protein</fullName>
    </submittedName>
</protein>
<name>A0A0E9WXB0_ANGAN</name>
<evidence type="ECO:0000313" key="1">
    <source>
        <dbReference type="EMBL" id="JAH95044.1"/>
    </source>
</evidence>
<reference evidence="1" key="2">
    <citation type="journal article" date="2015" name="Fish Shellfish Immunol.">
        <title>Early steps in the European eel (Anguilla anguilla)-Vibrio vulnificus interaction in the gills: Role of the RtxA13 toxin.</title>
        <authorList>
            <person name="Callol A."/>
            <person name="Pajuelo D."/>
            <person name="Ebbesson L."/>
            <person name="Teles M."/>
            <person name="MacKenzie S."/>
            <person name="Amaro C."/>
        </authorList>
    </citation>
    <scope>NUCLEOTIDE SEQUENCE</scope>
</reference>
<accession>A0A0E9WXB0</accession>
<reference evidence="1" key="1">
    <citation type="submission" date="2014-11" db="EMBL/GenBank/DDBJ databases">
        <authorList>
            <person name="Amaro Gonzalez C."/>
        </authorList>
    </citation>
    <scope>NUCLEOTIDE SEQUENCE</scope>
</reference>
<sequence>MGKGQGKTGMLTASQMHIIICLDLRYNVHSRVVGQGQGKGTQSNSSITIANHPRYCFINIIFHKVCARGSCIGLHVCSFDPLSGHLRFAIRSMLP</sequence>
<dbReference type="EMBL" id="GBXM01013533">
    <property type="protein sequence ID" value="JAH95044.1"/>
    <property type="molecule type" value="Transcribed_RNA"/>
</dbReference>
<proteinExistence type="predicted"/>
<dbReference type="AlphaFoldDB" id="A0A0E9WXB0"/>
<organism evidence="1">
    <name type="scientific">Anguilla anguilla</name>
    <name type="common">European freshwater eel</name>
    <name type="synonym">Muraena anguilla</name>
    <dbReference type="NCBI Taxonomy" id="7936"/>
    <lineage>
        <taxon>Eukaryota</taxon>
        <taxon>Metazoa</taxon>
        <taxon>Chordata</taxon>
        <taxon>Craniata</taxon>
        <taxon>Vertebrata</taxon>
        <taxon>Euteleostomi</taxon>
        <taxon>Actinopterygii</taxon>
        <taxon>Neopterygii</taxon>
        <taxon>Teleostei</taxon>
        <taxon>Anguilliformes</taxon>
        <taxon>Anguillidae</taxon>
        <taxon>Anguilla</taxon>
    </lineage>
</organism>